<accession>A0A5M9IT56</accession>
<organism evidence="1 2">
    <name type="scientific">Pseudomonas extremaustralis</name>
    <dbReference type="NCBI Taxonomy" id="359110"/>
    <lineage>
        <taxon>Bacteria</taxon>
        <taxon>Pseudomonadati</taxon>
        <taxon>Pseudomonadota</taxon>
        <taxon>Gammaproteobacteria</taxon>
        <taxon>Pseudomonadales</taxon>
        <taxon>Pseudomonadaceae</taxon>
        <taxon>Pseudomonas</taxon>
    </lineage>
</organism>
<dbReference type="EMBL" id="VTFH01000002">
    <property type="protein sequence ID" value="KAA8559964.1"/>
    <property type="molecule type" value="Genomic_DNA"/>
</dbReference>
<evidence type="ECO:0000313" key="1">
    <source>
        <dbReference type="EMBL" id="KAA8559964.1"/>
    </source>
</evidence>
<evidence type="ECO:0000313" key="2">
    <source>
        <dbReference type="Proteomes" id="UP000323425"/>
    </source>
</evidence>
<comment type="caution">
    <text evidence="1">The sequence shown here is derived from an EMBL/GenBank/DDBJ whole genome shotgun (WGS) entry which is preliminary data.</text>
</comment>
<reference evidence="1 2" key="1">
    <citation type="journal article" date="2018" name="Plant Biotechnol. Rep.">
        <title>Diversity and antifungal activity of endophytic bacteria associated with Panax ginseng seedlings.</title>
        <authorList>
            <person name="Park J.M."/>
            <person name="Hong C.E."/>
            <person name="Jo S.H."/>
        </authorList>
    </citation>
    <scope>NUCLEOTIDE SEQUENCE [LARGE SCALE GENOMIC DNA]</scope>
    <source>
        <strain evidence="1 2">PgKB38</strain>
    </source>
</reference>
<dbReference type="AntiFam" id="ANF00174">
    <property type="entry name" value="Shadow ORF (irp2)"/>
</dbReference>
<dbReference type="AntiFam" id="ANF00178">
    <property type="entry name" value="Shadow ORF (opposite dhbF)"/>
</dbReference>
<dbReference type="AlphaFoldDB" id="A0A5M9IT56"/>
<dbReference type="Proteomes" id="UP000323425">
    <property type="component" value="Unassembled WGS sequence"/>
</dbReference>
<protein>
    <submittedName>
        <fullName evidence="1">Uncharacterized protein</fullName>
    </submittedName>
</protein>
<proteinExistence type="predicted"/>
<gene>
    <name evidence="1" type="ORF">FX985_06347</name>
</gene>
<name>A0A5M9IT56_9PSED</name>
<sequence>MLARRDRLGEKTLLHRGQDHLPAHRALIDNDRRVLAGHPRQAAHTLVLEQVARAQAYARLTRTADHLDGDDRVAAQFEKIVVQADLLDPEHIAPDRRQRFLYRLLRGRECLLRHGFRHWQGLAVELAVGGHRQLVQGDQVGGDHVLRQAVEQPGLEVGWRVAIRHQVRHQLLATVNQHHGFTYAGVLHQLRFNFAQLDAQAAQLDLMIEAAQVFEHAVGPLAHAVAGTVQALPRNERARHKALRRQPRASMITARQAGAAQVQLAGYASGHGVELGVEHIGGEVGDRAANGHAIGAFVDARPVGYVDGGFGRAVEVVQGGVRQFGEHLALRVEGQCLAAAHDALEVGTALHARLMDKRLEHRRHKVQGGDGVLADGLDQARGLAVFAWRGHHQASAGHQRPEELPYRYVKAERSFLQDRVTGIQRVGLLHPAQAVDQCTVAVAGALGLAG</sequence>